<evidence type="ECO:0000256" key="3">
    <source>
        <dbReference type="ARBA" id="ARBA00004906"/>
    </source>
</evidence>
<evidence type="ECO:0000256" key="11">
    <source>
        <dbReference type="ARBA" id="ARBA00022833"/>
    </source>
</evidence>
<evidence type="ECO:0000256" key="12">
    <source>
        <dbReference type="ARBA" id="ARBA00022989"/>
    </source>
</evidence>
<comment type="pathway">
    <text evidence="3">Protein modification; protein ubiquitination.</text>
</comment>
<dbReference type="InterPro" id="IPR050731">
    <property type="entry name" value="HRD1_E3_ubiq-ligases"/>
</dbReference>
<keyword evidence="8 16" id="KW-0732">Signal</keyword>
<evidence type="ECO:0000256" key="8">
    <source>
        <dbReference type="ARBA" id="ARBA00022729"/>
    </source>
</evidence>
<keyword evidence="10" id="KW-0833">Ubl conjugation pathway</keyword>
<dbReference type="CDD" id="cd23117">
    <property type="entry name" value="RING-H2_TUL1-like"/>
    <property type="match status" value="1"/>
</dbReference>
<dbReference type="InterPro" id="IPR001841">
    <property type="entry name" value="Znf_RING"/>
</dbReference>
<dbReference type="PROSITE" id="PS50089">
    <property type="entry name" value="ZF_RING_2"/>
    <property type="match status" value="1"/>
</dbReference>
<evidence type="ECO:0000256" key="2">
    <source>
        <dbReference type="ARBA" id="ARBA00004127"/>
    </source>
</evidence>
<dbReference type="OrthoDB" id="9984778at2759"/>
<feature type="chain" id="PRO_5009236435" description="RING-type E3 ubiquitin transferase" evidence="16">
    <location>
        <begin position="27"/>
        <end position="746"/>
    </location>
</feature>
<dbReference type="InterPro" id="IPR021319">
    <property type="entry name" value="DUF2921"/>
</dbReference>
<feature type="signal peptide" evidence="16">
    <location>
        <begin position="1"/>
        <end position="26"/>
    </location>
</feature>
<keyword evidence="11" id="KW-0862">Zinc</keyword>
<keyword evidence="6 15" id="KW-0812">Transmembrane</keyword>
<comment type="subcellular location">
    <subcellularLocation>
        <location evidence="2">Endomembrane system</location>
        <topology evidence="2">Multi-pass membrane protein</topology>
    </subcellularLocation>
</comment>
<comment type="catalytic activity">
    <reaction evidence="1">
        <text>S-ubiquitinyl-[E2 ubiquitin-conjugating enzyme]-L-cysteine + [acceptor protein]-L-lysine = [E2 ubiquitin-conjugating enzyme]-L-cysteine + N(6)-ubiquitinyl-[acceptor protein]-L-lysine.</text>
        <dbReference type="EC" id="2.3.2.27"/>
    </reaction>
</comment>
<proteinExistence type="predicted"/>
<evidence type="ECO:0000256" key="9">
    <source>
        <dbReference type="ARBA" id="ARBA00022771"/>
    </source>
</evidence>
<sequence length="746" mass="85067">MEIDGNTVLLLFVFLFILYSNPSGDGVTSQYEYIQLQTLKAQYQDEFAQFGNLSHSSNFRNITGLKLSYGDVLRQPDINATYPIQGKDYDHWFTDQNYTLLPEAVSDQVNNEIWATKHNVFPPNVTSTLRGRVVNSHDGFLPMPMPIPEYYEPAQDLIQNRPSLSEPYVADPGDYTGSHNITFDEGEIVMEIISTDSTSSPLEPEKRFHNSQSDKWRFLHLEIHLSDLAENQKHSISTKAIYDIRNGRILAVSESAKFHSLFALPHYMNLKEEDETIYNEVKTLVEEYWNATDFFNTRTMAYLQNSYAAANSRCEFLAFLQLEPWWGYSKEQIKTIDEELVWPLGRRANLSSLPPINVSSGLIYSPDCGVKLHMNNVSGLRHELQIKKMRNVLLLGALLLASQIYLLLRQMHHTNTPSMVNKISYWGLSLMNLVDGALAIIFFYMTSSFAALFQPLIVCSFACLILASVFEMRYMISVYASQANERNVSLFTLLRRSTDGDERTAPAVILDEASISSSLYRSYIFKTFFSMIVILSMTTWPRSLRVPVESFAVFVLNSYWVPQIVRNAIKGNEPRRGTTGNSSRRNQNKPPLLWSFVIGTSVIRFLPAAYAFSVPSNIFYHHQDRPFVALVALWLIFQMAVLYSQDVVGARWFLPNYTIPDGYGYHKAISAGELLEHGSSENYTIDCAICMTDVAVYVEDIPETHKVDQHEYMVTPCGHIFHTGCLENWLSYKLQCPVCRSPLPPL</sequence>
<dbReference type="Proteomes" id="UP000191144">
    <property type="component" value="Chromosome G"/>
</dbReference>
<evidence type="ECO:0000256" key="13">
    <source>
        <dbReference type="ARBA" id="ARBA00023136"/>
    </source>
</evidence>
<evidence type="ECO:0000256" key="10">
    <source>
        <dbReference type="ARBA" id="ARBA00022786"/>
    </source>
</evidence>
<evidence type="ECO:0000256" key="14">
    <source>
        <dbReference type="PROSITE-ProRule" id="PRU00175"/>
    </source>
</evidence>
<dbReference type="SUPFAM" id="SSF57850">
    <property type="entry name" value="RING/U-box"/>
    <property type="match status" value="1"/>
</dbReference>
<feature type="transmembrane region" description="Helical" evidence="15">
    <location>
        <begin position="392"/>
        <end position="411"/>
    </location>
</feature>
<keyword evidence="5" id="KW-0808">Transferase</keyword>
<feature type="transmembrane region" description="Helical" evidence="15">
    <location>
        <begin position="523"/>
        <end position="540"/>
    </location>
</feature>
<dbReference type="EMBL" id="LT598484">
    <property type="protein sequence ID" value="SCV01248.1"/>
    <property type="molecule type" value="Genomic_DNA"/>
</dbReference>
<dbReference type="Pfam" id="PF11145">
    <property type="entry name" value="DUF2921"/>
    <property type="match status" value="1"/>
</dbReference>
<dbReference type="GO" id="GO:0016567">
    <property type="term" value="P:protein ubiquitination"/>
    <property type="evidence" value="ECO:0007669"/>
    <property type="project" value="UniProtKB-UniPathway"/>
</dbReference>
<dbReference type="GO" id="GO:0061630">
    <property type="term" value="F:ubiquitin protein ligase activity"/>
    <property type="evidence" value="ECO:0007669"/>
    <property type="project" value="UniProtKB-EC"/>
</dbReference>
<dbReference type="PANTHER" id="PTHR22763:SF162">
    <property type="entry name" value="TRANSMEMBRANE E3 UBIQUITIN-PROTEIN LIGASE 1"/>
    <property type="match status" value="1"/>
</dbReference>
<evidence type="ECO:0000256" key="6">
    <source>
        <dbReference type="ARBA" id="ARBA00022692"/>
    </source>
</evidence>
<feature type="domain" description="RING-type" evidence="17">
    <location>
        <begin position="687"/>
        <end position="740"/>
    </location>
</feature>
<dbReference type="FunFam" id="3.30.40.10:FF:000626">
    <property type="entry name" value="Transmembrane ubiquitin ligase 1"/>
    <property type="match status" value="1"/>
</dbReference>
<dbReference type="Pfam" id="PF13639">
    <property type="entry name" value="zf-RING_2"/>
    <property type="match status" value="1"/>
</dbReference>
<evidence type="ECO:0000256" key="5">
    <source>
        <dbReference type="ARBA" id="ARBA00022679"/>
    </source>
</evidence>
<name>A0A1G4KAK7_9SACH</name>
<feature type="transmembrane region" description="Helical" evidence="15">
    <location>
        <begin position="451"/>
        <end position="470"/>
    </location>
</feature>
<keyword evidence="12 15" id="KW-1133">Transmembrane helix</keyword>
<dbReference type="GO" id="GO:0043161">
    <property type="term" value="P:proteasome-mediated ubiquitin-dependent protein catabolic process"/>
    <property type="evidence" value="ECO:0007669"/>
    <property type="project" value="TreeGrafter"/>
</dbReference>
<evidence type="ECO:0000256" key="15">
    <source>
        <dbReference type="SAM" id="Phobius"/>
    </source>
</evidence>
<dbReference type="UniPathway" id="UPA00143"/>
<keyword evidence="19" id="KW-1185">Reference proteome</keyword>
<keyword evidence="13 15" id="KW-0472">Membrane</keyword>
<evidence type="ECO:0000256" key="1">
    <source>
        <dbReference type="ARBA" id="ARBA00000900"/>
    </source>
</evidence>
<dbReference type="PANTHER" id="PTHR22763">
    <property type="entry name" value="RING ZINC FINGER PROTEIN"/>
    <property type="match status" value="1"/>
</dbReference>
<protein>
    <recommendedName>
        <fullName evidence="4">RING-type E3 ubiquitin transferase</fullName>
        <ecNumber evidence="4">2.3.2.27</ecNumber>
    </recommendedName>
</protein>
<organism evidence="18 19">
    <name type="scientific">Lachancea meyersii CBS 8951</name>
    <dbReference type="NCBI Taxonomy" id="1266667"/>
    <lineage>
        <taxon>Eukaryota</taxon>
        <taxon>Fungi</taxon>
        <taxon>Dikarya</taxon>
        <taxon>Ascomycota</taxon>
        <taxon>Saccharomycotina</taxon>
        <taxon>Saccharomycetes</taxon>
        <taxon>Saccharomycetales</taxon>
        <taxon>Saccharomycetaceae</taxon>
        <taxon>Lachancea</taxon>
    </lineage>
</organism>
<evidence type="ECO:0000313" key="19">
    <source>
        <dbReference type="Proteomes" id="UP000191144"/>
    </source>
</evidence>
<gene>
    <name evidence="18" type="ORF">LAME_0G14994G</name>
</gene>
<reference evidence="19" key="1">
    <citation type="submission" date="2016-03" db="EMBL/GenBank/DDBJ databases">
        <authorList>
            <person name="Devillers Hugo."/>
        </authorList>
    </citation>
    <scope>NUCLEOTIDE SEQUENCE [LARGE SCALE GENOMIC DNA]</scope>
</reference>
<keyword evidence="9 14" id="KW-0863">Zinc-finger</keyword>
<evidence type="ECO:0000256" key="4">
    <source>
        <dbReference type="ARBA" id="ARBA00012483"/>
    </source>
</evidence>
<evidence type="ECO:0000256" key="7">
    <source>
        <dbReference type="ARBA" id="ARBA00022723"/>
    </source>
</evidence>
<feature type="transmembrane region" description="Helical" evidence="15">
    <location>
        <begin position="592"/>
        <end position="613"/>
    </location>
</feature>
<feature type="transmembrane region" description="Helical" evidence="15">
    <location>
        <begin position="423"/>
        <end position="445"/>
    </location>
</feature>
<evidence type="ECO:0000313" key="18">
    <source>
        <dbReference type="EMBL" id="SCV01248.1"/>
    </source>
</evidence>
<dbReference type="InterPro" id="IPR013083">
    <property type="entry name" value="Znf_RING/FYVE/PHD"/>
</dbReference>
<dbReference type="Gene3D" id="3.30.40.10">
    <property type="entry name" value="Zinc/RING finger domain, C3HC4 (zinc finger)"/>
    <property type="match status" value="1"/>
</dbReference>
<dbReference type="SMART" id="SM00184">
    <property type="entry name" value="RING"/>
    <property type="match status" value="1"/>
</dbReference>
<dbReference type="GO" id="GO:0044695">
    <property type="term" value="C:Dsc E3 ubiquitin ligase complex"/>
    <property type="evidence" value="ECO:0007669"/>
    <property type="project" value="TreeGrafter"/>
</dbReference>
<evidence type="ECO:0000256" key="16">
    <source>
        <dbReference type="SAM" id="SignalP"/>
    </source>
</evidence>
<dbReference type="GO" id="GO:0008270">
    <property type="term" value="F:zinc ion binding"/>
    <property type="evidence" value="ECO:0007669"/>
    <property type="project" value="UniProtKB-KW"/>
</dbReference>
<evidence type="ECO:0000259" key="17">
    <source>
        <dbReference type="PROSITE" id="PS50089"/>
    </source>
</evidence>
<keyword evidence="7" id="KW-0479">Metal-binding</keyword>
<accession>A0A1G4KAK7</accession>
<dbReference type="GO" id="GO:0012505">
    <property type="term" value="C:endomembrane system"/>
    <property type="evidence" value="ECO:0007669"/>
    <property type="project" value="UniProtKB-SubCell"/>
</dbReference>
<dbReference type="EC" id="2.3.2.27" evidence="4"/>
<dbReference type="AlphaFoldDB" id="A0A1G4KAK7"/>
<feature type="transmembrane region" description="Helical" evidence="15">
    <location>
        <begin position="625"/>
        <end position="643"/>
    </location>
</feature>